<dbReference type="InterPro" id="IPR017520">
    <property type="entry name" value="CHP03086"/>
</dbReference>
<dbReference type="SUPFAM" id="SSF109854">
    <property type="entry name" value="DinB/YfiT-like putative metalloenzymes"/>
    <property type="match status" value="1"/>
</dbReference>
<evidence type="ECO:0000313" key="2">
    <source>
        <dbReference type="EMBL" id="GID11472.1"/>
    </source>
</evidence>
<dbReference type="GO" id="GO:0046872">
    <property type="term" value="F:metal ion binding"/>
    <property type="evidence" value="ECO:0007669"/>
    <property type="project" value="InterPro"/>
</dbReference>
<dbReference type="NCBIfam" id="TIGR03086">
    <property type="entry name" value="TIGR03086 family metal-binding protein"/>
    <property type="match status" value="1"/>
</dbReference>
<protein>
    <submittedName>
        <fullName evidence="2">TIGR03086 family protein</fullName>
    </submittedName>
</protein>
<proteinExistence type="predicted"/>
<reference evidence="2" key="1">
    <citation type="submission" date="2021-01" db="EMBL/GenBank/DDBJ databases">
        <title>Whole genome shotgun sequence of Actinocatenispora rupis NBRC 107355.</title>
        <authorList>
            <person name="Komaki H."/>
            <person name="Tamura T."/>
        </authorList>
    </citation>
    <scope>NUCLEOTIDE SEQUENCE</scope>
    <source>
        <strain evidence="2">NBRC 107355</strain>
    </source>
</reference>
<comment type="caution">
    <text evidence="2">The sequence shown here is derived from an EMBL/GenBank/DDBJ whole genome shotgun (WGS) entry which is preliminary data.</text>
</comment>
<dbReference type="Gene3D" id="1.20.120.450">
    <property type="entry name" value="dinb family like domain"/>
    <property type="match status" value="1"/>
</dbReference>
<dbReference type="AlphaFoldDB" id="A0A8J3J7B9"/>
<dbReference type="InterPro" id="IPR024344">
    <property type="entry name" value="MDMPI_metal-binding"/>
</dbReference>
<keyword evidence="3" id="KW-1185">Reference proteome</keyword>
<feature type="domain" description="Mycothiol-dependent maleylpyruvate isomerase metal-binding" evidence="1">
    <location>
        <begin position="6"/>
        <end position="104"/>
    </location>
</feature>
<sequence length="176" mass="19318">MGLVDPCTDWSVRALVNHVTRGNINYVGLLRGSTAAEFLRLRNVDALGTDPMAAFTQSAHECAEAFAEPGALHKVLDYPLGRVTARQLLAVRTTDTVVHTWDLARAVRVDDVLDHELVCWINQEISTIYAGLAETPVDDASTHRFFAAAPKPPTDGATEQDRLLVRMGRRPGWPTS</sequence>
<accession>A0A8J3J7B9</accession>
<dbReference type="RefSeq" id="WP_203657461.1">
    <property type="nucleotide sequence ID" value="NZ_BAAAZM010000006.1"/>
</dbReference>
<dbReference type="EMBL" id="BOMB01000012">
    <property type="protein sequence ID" value="GID11472.1"/>
    <property type="molecule type" value="Genomic_DNA"/>
</dbReference>
<evidence type="ECO:0000259" key="1">
    <source>
        <dbReference type="Pfam" id="PF11716"/>
    </source>
</evidence>
<dbReference type="Proteomes" id="UP000612808">
    <property type="component" value="Unassembled WGS sequence"/>
</dbReference>
<dbReference type="InterPro" id="IPR034660">
    <property type="entry name" value="DinB/YfiT-like"/>
</dbReference>
<organism evidence="2 3">
    <name type="scientific">Actinocatenispora rupis</name>
    <dbReference type="NCBI Taxonomy" id="519421"/>
    <lineage>
        <taxon>Bacteria</taxon>
        <taxon>Bacillati</taxon>
        <taxon>Actinomycetota</taxon>
        <taxon>Actinomycetes</taxon>
        <taxon>Micromonosporales</taxon>
        <taxon>Micromonosporaceae</taxon>
        <taxon>Actinocatenispora</taxon>
    </lineage>
</organism>
<gene>
    <name evidence="2" type="ORF">Aru02nite_23610</name>
</gene>
<name>A0A8J3J7B9_9ACTN</name>
<evidence type="ECO:0000313" key="3">
    <source>
        <dbReference type="Proteomes" id="UP000612808"/>
    </source>
</evidence>
<dbReference type="Pfam" id="PF11716">
    <property type="entry name" value="MDMPI_N"/>
    <property type="match status" value="1"/>
</dbReference>